<dbReference type="Pfam" id="PF01385">
    <property type="entry name" value="OrfB_IS605"/>
    <property type="match status" value="1"/>
</dbReference>
<dbReference type="AlphaFoldDB" id="A0A2R6ABR8"/>
<sequence length="108" mass="13034">MAKSTWSSWRRNPRAKSCLRRSPKKLWVLTWVSQGLPLFDGRFLENPKPLERSLNRIRVLQRTLSRKRFLSKNWIKTKIRLAKQHERVKHFRRDSLNSGFYSHRSTTS</sequence>
<reference evidence="2 3" key="1">
    <citation type="submission" date="2017-04" db="EMBL/GenBank/DDBJ databases">
        <title>Novel microbial lineages endemic to geothermal iron-oxide mats fill important gaps in the evolutionary history of Archaea.</title>
        <authorList>
            <person name="Jay Z.J."/>
            <person name="Beam J.P."/>
            <person name="Dlakic M."/>
            <person name="Rusch D.B."/>
            <person name="Kozubal M.A."/>
            <person name="Inskeep W.P."/>
        </authorList>
    </citation>
    <scope>NUCLEOTIDE SEQUENCE [LARGE SCALE GENOMIC DNA]</scope>
    <source>
        <strain evidence="2">OSP_D</strain>
    </source>
</reference>
<dbReference type="InterPro" id="IPR001959">
    <property type="entry name" value="Transposase"/>
</dbReference>
<dbReference type="EMBL" id="NEXC01000014">
    <property type="protein sequence ID" value="PSN83806.1"/>
    <property type="molecule type" value="Genomic_DNA"/>
</dbReference>
<comment type="caution">
    <text evidence="2">The sequence shown here is derived from an EMBL/GenBank/DDBJ whole genome shotgun (WGS) entry which is preliminary data.</text>
</comment>
<dbReference type="Proteomes" id="UP000240880">
    <property type="component" value="Unassembled WGS sequence"/>
</dbReference>
<feature type="domain" description="Probable transposase IS891/IS1136/IS1341" evidence="1">
    <location>
        <begin position="41"/>
        <end position="98"/>
    </location>
</feature>
<proteinExistence type="predicted"/>
<evidence type="ECO:0000259" key="1">
    <source>
        <dbReference type="Pfam" id="PF01385"/>
    </source>
</evidence>
<evidence type="ECO:0000313" key="2">
    <source>
        <dbReference type="EMBL" id="PSN83806.1"/>
    </source>
</evidence>
<evidence type="ECO:0000313" key="3">
    <source>
        <dbReference type="Proteomes" id="UP000240880"/>
    </source>
</evidence>
<gene>
    <name evidence="2" type="ORF">B9Q01_03325</name>
</gene>
<organism evidence="2 3">
    <name type="scientific">Candidatus Marsarchaeota G1 archaeon OSP_D</name>
    <dbReference type="NCBI Taxonomy" id="1978155"/>
    <lineage>
        <taxon>Archaea</taxon>
        <taxon>Candidatus Marsarchaeota</taxon>
        <taxon>Candidatus Marsarchaeota group 1</taxon>
    </lineage>
</organism>
<protein>
    <recommendedName>
        <fullName evidence="1">Probable transposase IS891/IS1136/IS1341 domain-containing protein</fullName>
    </recommendedName>
</protein>
<name>A0A2R6ABR8_9ARCH</name>
<accession>A0A2R6ABR8</accession>